<evidence type="ECO:0000256" key="2">
    <source>
        <dbReference type="ARBA" id="ARBA00004370"/>
    </source>
</evidence>
<dbReference type="InterPro" id="IPR036890">
    <property type="entry name" value="HATPase_C_sf"/>
</dbReference>
<dbReference type="Pfam" id="PF00512">
    <property type="entry name" value="HisKA"/>
    <property type="match status" value="1"/>
</dbReference>
<dbReference type="GO" id="GO:0016036">
    <property type="term" value="P:cellular response to phosphate starvation"/>
    <property type="evidence" value="ECO:0007669"/>
    <property type="project" value="TreeGrafter"/>
</dbReference>
<sequence>MKKKQSADARKRRWRFGGYTGGKLRALIVCAFAVVYVLGMLLATWIDQTGRTREYGERVERMLTFVSGEIEKDNGSSMERILSRLADYYSYEENQMVSFAVYNADGILQTKNENVFYYEYREKENSERQAVDWKLEDYLAEEEIAQLAEYAVSVKDGGHPKYYIEAEKAGDGEDLAAIYVKRLFNSTDERKSAEDSEYEWSWVNPDLSTENEEESINDPADVQDGMIGPVGNVAVYFPGITQGLDVWREWNDSDYLQDFPMDYQDDPSTYHDPVIMEDFVTYRTSATPIYLNERPNYLEPEFSLVVRSVEHPWRAAVNSLNRIYLWGGILTAACVLLVLSIVEATFRKRARMEEQQRDFTNAIAHEMKTPLAVIRGFAENLEENANEEKRKYYLDQIIGQTEQMDGMVKEMVFLSRLDSGEYRPVKEPVSVRELIGELQSAYDTQIEEKRIEVRISCGEDFVISGDRRFLEKAFGNLIANAVDHNRYEGKISIDIEKNRCVIENTGEKISPEDLPRVCELFYTGDKSRGGQEKHLGVGLYLADRIFRAHRMKLKIANTEVGVQVTVEI</sequence>
<dbReference type="Gene3D" id="1.10.287.130">
    <property type="match status" value="1"/>
</dbReference>
<keyword evidence="4" id="KW-0597">Phosphoprotein</keyword>
<dbReference type="InterPro" id="IPR005467">
    <property type="entry name" value="His_kinase_dom"/>
</dbReference>
<keyword evidence="5" id="KW-0808">Transferase</keyword>
<feature type="transmembrane region" description="Helical" evidence="8">
    <location>
        <begin position="21"/>
        <end position="46"/>
    </location>
</feature>
<evidence type="ECO:0000259" key="9">
    <source>
        <dbReference type="PROSITE" id="PS50109"/>
    </source>
</evidence>
<keyword evidence="7" id="KW-0902">Two-component regulatory system</keyword>
<dbReference type="InterPro" id="IPR036097">
    <property type="entry name" value="HisK_dim/P_sf"/>
</dbReference>
<dbReference type="GO" id="GO:0005886">
    <property type="term" value="C:plasma membrane"/>
    <property type="evidence" value="ECO:0007669"/>
    <property type="project" value="TreeGrafter"/>
</dbReference>
<dbReference type="FunFam" id="1.10.287.130:FF:000001">
    <property type="entry name" value="Two-component sensor histidine kinase"/>
    <property type="match status" value="1"/>
</dbReference>
<dbReference type="CDD" id="cd00082">
    <property type="entry name" value="HisKA"/>
    <property type="match status" value="1"/>
</dbReference>
<dbReference type="InterPro" id="IPR003594">
    <property type="entry name" value="HATPase_dom"/>
</dbReference>
<evidence type="ECO:0000256" key="3">
    <source>
        <dbReference type="ARBA" id="ARBA00012438"/>
    </source>
</evidence>
<dbReference type="SMART" id="SM00387">
    <property type="entry name" value="HATPase_c"/>
    <property type="match status" value="1"/>
</dbReference>
<keyword evidence="6 10" id="KW-0418">Kinase</keyword>
<gene>
    <name evidence="10" type="ORF">H9758_08205</name>
</gene>
<proteinExistence type="predicted"/>
<reference evidence="10" key="1">
    <citation type="journal article" date="2021" name="PeerJ">
        <title>Extensive microbial diversity within the chicken gut microbiome revealed by metagenomics and culture.</title>
        <authorList>
            <person name="Gilroy R."/>
            <person name="Ravi A."/>
            <person name="Getino M."/>
            <person name="Pursley I."/>
            <person name="Horton D.L."/>
            <person name="Alikhan N.F."/>
            <person name="Baker D."/>
            <person name="Gharbi K."/>
            <person name="Hall N."/>
            <person name="Watson M."/>
            <person name="Adriaenssens E.M."/>
            <person name="Foster-Nyarko E."/>
            <person name="Jarju S."/>
            <person name="Secka A."/>
            <person name="Antonio M."/>
            <person name="Oren A."/>
            <person name="Chaudhuri R.R."/>
            <person name="La Ragione R."/>
            <person name="Hildebrand F."/>
            <person name="Pallen M.J."/>
        </authorList>
    </citation>
    <scope>NUCLEOTIDE SEQUENCE</scope>
    <source>
        <strain evidence="10">ChiW19-954</strain>
    </source>
</reference>
<reference evidence="10" key="2">
    <citation type="submission" date="2021-04" db="EMBL/GenBank/DDBJ databases">
        <authorList>
            <person name="Gilroy R."/>
        </authorList>
    </citation>
    <scope>NUCLEOTIDE SEQUENCE</scope>
    <source>
        <strain evidence="10">ChiW19-954</strain>
    </source>
</reference>
<feature type="transmembrane region" description="Helical" evidence="8">
    <location>
        <begin position="323"/>
        <end position="342"/>
    </location>
</feature>
<dbReference type="InterPro" id="IPR050351">
    <property type="entry name" value="BphY/WalK/GraS-like"/>
</dbReference>
<evidence type="ECO:0000256" key="1">
    <source>
        <dbReference type="ARBA" id="ARBA00000085"/>
    </source>
</evidence>
<dbReference type="SUPFAM" id="SSF47384">
    <property type="entry name" value="Homodimeric domain of signal transducing histidine kinase"/>
    <property type="match status" value="1"/>
</dbReference>
<evidence type="ECO:0000313" key="10">
    <source>
        <dbReference type="EMBL" id="HJC34560.1"/>
    </source>
</evidence>
<dbReference type="Gene3D" id="3.30.565.10">
    <property type="entry name" value="Histidine kinase-like ATPase, C-terminal domain"/>
    <property type="match status" value="1"/>
</dbReference>
<dbReference type="InterPro" id="IPR003661">
    <property type="entry name" value="HisK_dim/P_dom"/>
</dbReference>
<dbReference type="Pfam" id="PF02518">
    <property type="entry name" value="HATPase_c"/>
    <property type="match status" value="1"/>
</dbReference>
<accession>A0A9D2SUQ5</accession>
<dbReference type="SUPFAM" id="SSF55874">
    <property type="entry name" value="ATPase domain of HSP90 chaperone/DNA topoisomerase II/histidine kinase"/>
    <property type="match status" value="1"/>
</dbReference>
<dbReference type="PANTHER" id="PTHR45453:SF1">
    <property type="entry name" value="PHOSPHATE REGULON SENSOR PROTEIN PHOR"/>
    <property type="match status" value="1"/>
</dbReference>
<organism evidence="10 11">
    <name type="scientific">Candidatus Mediterraneibacter faecipullorum</name>
    <dbReference type="NCBI Taxonomy" id="2838670"/>
    <lineage>
        <taxon>Bacteria</taxon>
        <taxon>Bacillati</taxon>
        <taxon>Bacillota</taxon>
        <taxon>Clostridia</taxon>
        <taxon>Lachnospirales</taxon>
        <taxon>Lachnospiraceae</taxon>
        <taxon>Mediterraneibacter</taxon>
    </lineage>
</organism>
<name>A0A9D2SUQ5_9FIRM</name>
<dbReference type="Proteomes" id="UP000823890">
    <property type="component" value="Unassembled WGS sequence"/>
</dbReference>
<evidence type="ECO:0000256" key="7">
    <source>
        <dbReference type="ARBA" id="ARBA00023012"/>
    </source>
</evidence>
<keyword evidence="8" id="KW-0812">Transmembrane</keyword>
<dbReference type="SMART" id="SM00388">
    <property type="entry name" value="HisKA"/>
    <property type="match status" value="1"/>
</dbReference>
<evidence type="ECO:0000256" key="4">
    <source>
        <dbReference type="ARBA" id="ARBA00022553"/>
    </source>
</evidence>
<feature type="domain" description="Histidine kinase" evidence="9">
    <location>
        <begin position="362"/>
        <end position="568"/>
    </location>
</feature>
<dbReference type="GO" id="GO:0000155">
    <property type="term" value="F:phosphorelay sensor kinase activity"/>
    <property type="evidence" value="ECO:0007669"/>
    <property type="project" value="InterPro"/>
</dbReference>
<evidence type="ECO:0000256" key="8">
    <source>
        <dbReference type="SAM" id="Phobius"/>
    </source>
</evidence>
<comment type="catalytic activity">
    <reaction evidence="1">
        <text>ATP + protein L-histidine = ADP + protein N-phospho-L-histidine.</text>
        <dbReference type="EC" id="2.7.13.3"/>
    </reaction>
</comment>
<comment type="subcellular location">
    <subcellularLocation>
        <location evidence="2">Membrane</location>
    </subcellularLocation>
</comment>
<dbReference type="PANTHER" id="PTHR45453">
    <property type="entry name" value="PHOSPHATE REGULON SENSOR PROTEIN PHOR"/>
    <property type="match status" value="1"/>
</dbReference>
<evidence type="ECO:0000313" key="11">
    <source>
        <dbReference type="Proteomes" id="UP000823890"/>
    </source>
</evidence>
<evidence type="ECO:0000256" key="6">
    <source>
        <dbReference type="ARBA" id="ARBA00022777"/>
    </source>
</evidence>
<dbReference type="EMBL" id="DWWO01000102">
    <property type="protein sequence ID" value="HJC34560.1"/>
    <property type="molecule type" value="Genomic_DNA"/>
</dbReference>
<dbReference type="PROSITE" id="PS50109">
    <property type="entry name" value="HIS_KIN"/>
    <property type="match status" value="1"/>
</dbReference>
<dbReference type="AlphaFoldDB" id="A0A9D2SUQ5"/>
<comment type="caution">
    <text evidence="10">The sequence shown here is derived from an EMBL/GenBank/DDBJ whole genome shotgun (WGS) entry which is preliminary data.</text>
</comment>
<keyword evidence="8" id="KW-1133">Transmembrane helix</keyword>
<protein>
    <recommendedName>
        <fullName evidence="3">histidine kinase</fullName>
        <ecNumber evidence="3">2.7.13.3</ecNumber>
    </recommendedName>
</protein>
<dbReference type="EC" id="2.7.13.3" evidence="3"/>
<dbReference type="GO" id="GO:0004721">
    <property type="term" value="F:phosphoprotein phosphatase activity"/>
    <property type="evidence" value="ECO:0007669"/>
    <property type="project" value="TreeGrafter"/>
</dbReference>
<keyword evidence="8" id="KW-0472">Membrane</keyword>
<evidence type="ECO:0000256" key="5">
    <source>
        <dbReference type="ARBA" id="ARBA00022679"/>
    </source>
</evidence>